<proteinExistence type="predicted"/>
<reference evidence="2" key="1">
    <citation type="submission" date="2018-01" db="EMBL/GenBank/DDBJ databases">
        <authorList>
            <person name="Chaillou S."/>
        </authorList>
    </citation>
    <scope>NUCLEOTIDE SEQUENCE [LARGE SCALE GENOMIC DNA]</scope>
    <source>
        <strain evidence="2">MFPC41A2801</strain>
    </source>
</reference>
<feature type="transmembrane region" description="Helical" evidence="1">
    <location>
        <begin position="61"/>
        <end position="81"/>
    </location>
</feature>
<keyword evidence="1" id="KW-0472">Membrane</keyword>
<dbReference type="EMBL" id="OGVC01000041">
    <property type="protein sequence ID" value="SPC39638.1"/>
    <property type="molecule type" value="Genomic_DNA"/>
</dbReference>
<dbReference type="RefSeq" id="WP_106483538.1">
    <property type="nucleotide sequence ID" value="NZ_LT984417.1"/>
</dbReference>
<protein>
    <recommendedName>
        <fullName evidence="4">Integral membrane protein</fullName>
    </recommendedName>
</protein>
<keyword evidence="1" id="KW-1133">Transmembrane helix</keyword>
<gene>
    <name evidence="2" type="ORF">LFUMFP_460018</name>
</gene>
<sequence length="136" mass="14884">MSKKNIGITMIMSYVLMIMGLLIWDWGAILFISIFTLGLPIVILILPGLSVLLLTAKTVTGLIFVLICSLTSLIPLIITITSLPLRSLVTEAGEYSVTPTIIAPLIIVATLIFLLSSINLFILQYRTIKKGLPNDR</sequence>
<name>A0A2N9DXU0_9LACO</name>
<comment type="caution">
    <text evidence="2">The sequence shown here is derived from an EMBL/GenBank/DDBJ whole genome shotgun (WGS) entry which is preliminary data.</text>
</comment>
<organism evidence="2 3">
    <name type="scientific">Latilactobacillus fuchuensis</name>
    <dbReference type="NCBI Taxonomy" id="164393"/>
    <lineage>
        <taxon>Bacteria</taxon>
        <taxon>Bacillati</taxon>
        <taxon>Bacillota</taxon>
        <taxon>Bacilli</taxon>
        <taxon>Lactobacillales</taxon>
        <taxon>Lactobacillaceae</taxon>
        <taxon>Latilactobacillus</taxon>
    </lineage>
</organism>
<feature type="transmembrane region" description="Helical" evidence="1">
    <location>
        <begin position="101"/>
        <end position="123"/>
    </location>
</feature>
<feature type="transmembrane region" description="Helical" evidence="1">
    <location>
        <begin position="30"/>
        <end position="54"/>
    </location>
</feature>
<keyword evidence="1" id="KW-0812">Transmembrane</keyword>
<evidence type="ECO:0000256" key="1">
    <source>
        <dbReference type="SAM" id="Phobius"/>
    </source>
</evidence>
<evidence type="ECO:0000313" key="3">
    <source>
        <dbReference type="Proteomes" id="UP000238739"/>
    </source>
</evidence>
<dbReference type="AlphaFoldDB" id="A0A2N9DXU0"/>
<evidence type="ECO:0000313" key="2">
    <source>
        <dbReference type="EMBL" id="SPC39638.1"/>
    </source>
</evidence>
<evidence type="ECO:0008006" key="4">
    <source>
        <dbReference type="Google" id="ProtNLM"/>
    </source>
</evidence>
<accession>A0A2N9DXU0</accession>
<feature type="transmembrane region" description="Helical" evidence="1">
    <location>
        <begin position="7"/>
        <end position="24"/>
    </location>
</feature>
<keyword evidence="3" id="KW-1185">Reference proteome</keyword>
<dbReference type="Proteomes" id="UP000238739">
    <property type="component" value="Unassembled WGS sequence"/>
</dbReference>